<evidence type="ECO:0008006" key="4">
    <source>
        <dbReference type="Google" id="ProtNLM"/>
    </source>
</evidence>
<feature type="signal peptide" evidence="1">
    <location>
        <begin position="1"/>
        <end position="20"/>
    </location>
</feature>
<evidence type="ECO:0000256" key="1">
    <source>
        <dbReference type="SAM" id="SignalP"/>
    </source>
</evidence>
<protein>
    <recommendedName>
        <fullName evidence="4">Integrase catalytic domain-containing protein</fullName>
    </recommendedName>
</protein>
<comment type="caution">
    <text evidence="2">The sequence shown here is derived from an EMBL/GenBank/DDBJ whole genome shotgun (WGS) entry which is preliminary data.</text>
</comment>
<evidence type="ECO:0000313" key="3">
    <source>
        <dbReference type="Proteomes" id="UP001500454"/>
    </source>
</evidence>
<name>A0ABP8IWI6_9BACT</name>
<proteinExistence type="predicted"/>
<evidence type="ECO:0000313" key="2">
    <source>
        <dbReference type="EMBL" id="GAA4376344.1"/>
    </source>
</evidence>
<accession>A0ABP8IWI6</accession>
<keyword evidence="3" id="KW-1185">Reference proteome</keyword>
<reference evidence="3" key="1">
    <citation type="journal article" date="2019" name="Int. J. Syst. Evol. Microbiol.">
        <title>The Global Catalogue of Microorganisms (GCM) 10K type strain sequencing project: providing services to taxonomists for standard genome sequencing and annotation.</title>
        <authorList>
            <consortium name="The Broad Institute Genomics Platform"/>
            <consortium name="The Broad Institute Genome Sequencing Center for Infectious Disease"/>
            <person name="Wu L."/>
            <person name="Ma J."/>
        </authorList>
    </citation>
    <scope>NUCLEOTIDE SEQUENCE [LARGE SCALE GENOMIC DNA]</scope>
    <source>
        <strain evidence="3">JCM 17924</strain>
    </source>
</reference>
<sequence length="74" mass="8572">MSFAAHLCLVAFLCRAAARATQMLAAEFLRRVFDRLPYKVHTVRTDNSVQLTPQAHQFLSSGHNFDRICQEYDW</sequence>
<gene>
    <name evidence="2" type="ORF">GCM10023186_10120</name>
</gene>
<feature type="chain" id="PRO_5046611529" description="Integrase catalytic domain-containing protein" evidence="1">
    <location>
        <begin position="21"/>
        <end position="74"/>
    </location>
</feature>
<organism evidence="2 3">
    <name type="scientific">Hymenobacter koreensis</name>
    <dbReference type="NCBI Taxonomy" id="1084523"/>
    <lineage>
        <taxon>Bacteria</taxon>
        <taxon>Pseudomonadati</taxon>
        <taxon>Bacteroidota</taxon>
        <taxon>Cytophagia</taxon>
        <taxon>Cytophagales</taxon>
        <taxon>Hymenobacteraceae</taxon>
        <taxon>Hymenobacter</taxon>
    </lineage>
</organism>
<keyword evidence="1" id="KW-0732">Signal</keyword>
<dbReference type="Proteomes" id="UP001500454">
    <property type="component" value="Unassembled WGS sequence"/>
</dbReference>
<dbReference type="EMBL" id="BAABHA010000002">
    <property type="protein sequence ID" value="GAA4376344.1"/>
    <property type="molecule type" value="Genomic_DNA"/>
</dbReference>